<dbReference type="EMBL" id="WTXG01000008">
    <property type="protein sequence ID" value="KAI0303813.1"/>
    <property type="molecule type" value="Genomic_DNA"/>
</dbReference>
<gene>
    <name evidence="3" type="ORF">B0F90DRAFT_1709234</name>
</gene>
<proteinExistence type="predicted"/>
<comment type="caution">
    <text evidence="3">The sequence shown here is derived from an EMBL/GenBank/DDBJ whole genome shotgun (WGS) entry which is preliminary data.</text>
</comment>
<evidence type="ECO:0008006" key="5">
    <source>
        <dbReference type="Google" id="ProtNLM"/>
    </source>
</evidence>
<feature type="compositionally biased region" description="Acidic residues" evidence="2">
    <location>
        <begin position="139"/>
        <end position="149"/>
    </location>
</feature>
<keyword evidence="4" id="KW-1185">Reference proteome</keyword>
<feature type="compositionally biased region" description="Basic and acidic residues" evidence="2">
    <location>
        <begin position="255"/>
        <end position="278"/>
    </location>
</feature>
<name>A0AAD4M923_9AGAM</name>
<sequence>MPFVHARCYLPSPMAPISKAQAAGISSGSFLELRSQVVKQKESLSKDKATGGTSAIIGRTKKNEKKLSKWELPNKGVKNRAARDIELEVLDRRTVESTRAALERKAKIYEKLKKGQSGGLSDMQYDALLVDFDSKPDDPYESGSDDVDESLTVPVPDDDDDPVIEYQDEFGRMRSARRSEVPRHLLPRQERIGDDDDGVVIQNPVNFFPVYEPSSDRVAAITAAAAEENNPLNLHYDASQEVRAKGAGFYQFSADEEKRKSQMEELRRARQETEKTRQELGAVDLKAGEEEGMQGGTHALRNRAIEKRKRDLEERRKAVEAKRRKLQNGDNPSAAATQSPAPSGESTAVVSIEKAAPIAGVTSSAADNFLAALELDLAISK</sequence>
<feature type="region of interest" description="Disordered" evidence="2">
    <location>
        <begin position="255"/>
        <end position="348"/>
    </location>
</feature>
<evidence type="ECO:0000256" key="1">
    <source>
        <dbReference type="ARBA" id="ARBA00023054"/>
    </source>
</evidence>
<dbReference type="Pfam" id="PF13300">
    <property type="entry name" value="DUF4078"/>
    <property type="match status" value="1"/>
</dbReference>
<dbReference type="Proteomes" id="UP001203297">
    <property type="component" value="Unassembled WGS sequence"/>
</dbReference>
<evidence type="ECO:0000313" key="3">
    <source>
        <dbReference type="EMBL" id="KAI0303813.1"/>
    </source>
</evidence>
<feature type="region of interest" description="Disordered" evidence="2">
    <location>
        <begin position="132"/>
        <end position="162"/>
    </location>
</feature>
<evidence type="ECO:0000256" key="2">
    <source>
        <dbReference type="SAM" id="MobiDB-lite"/>
    </source>
</evidence>
<feature type="compositionally biased region" description="Low complexity" evidence="2">
    <location>
        <begin position="332"/>
        <end position="343"/>
    </location>
</feature>
<dbReference type="AlphaFoldDB" id="A0AAD4M923"/>
<dbReference type="GO" id="GO:0005634">
    <property type="term" value="C:nucleus"/>
    <property type="evidence" value="ECO:0007669"/>
    <property type="project" value="TreeGrafter"/>
</dbReference>
<feature type="compositionally biased region" description="Basic and acidic residues" evidence="2">
    <location>
        <begin position="303"/>
        <end position="321"/>
    </location>
</feature>
<evidence type="ECO:0000313" key="4">
    <source>
        <dbReference type="Proteomes" id="UP001203297"/>
    </source>
</evidence>
<protein>
    <recommendedName>
        <fullName evidence="5">Coiled-coil domain-containing protein 174</fullName>
    </recommendedName>
</protein>
<dbReference type="PANTHER" id="PTHR15885:SF1">
    <property type="entry name" value="COILED-COIL DOMAIN-CONTAINING PROTEIN 174"/>
    <property type="match status" value="1"/>
</dbReference>
<keyword evidence="1" id="KW-0175">Coiled coil</keyword>
<accession>A0AAD4M923</accession>
<dbReference type="PANTHER" id="PTHR15885">
    <property type="entry name" value="COILED-COIL DOMAIN-CONTAINING PROTEIN 174"/>
    <property type="match status" value="1"/>
</dbReference>
<organism evidence="3 4">
    <name type="scientific">Multifurca ochricompacta</name>
    <dbReference type="NCBI Taxonomy" id="376703"/>
    <lineage>
        <taxon>Eukaryota</taxon>
        <taxon>Fungi</taxon>
        <taxon>Dikarya</taxon>
        <taxon>Basidiomycota</taxon>
        <taxon>Agaricomycotina</taxon>
        <taxon>Agaricomycetes</taxon>
        <taxon>Russulales</taxon>
        <taxon>Russulaceae</taxon>
        <taxon>Multifurca</taxon>
    </lineage>
</organism>
<dbReference type="InterPro" id="IPR025066">
    <property type="entry name" value="CCDC174-like"/>
</dbReference>
<reference evidence="3" key="1">
    <citation type="journal article" date="2022" name="New Phytol.">
        <title>Evolutionary transition to the ectomycorrhizal habit in the genomes of a hyperdiverse lineage of mushroom-forming fungi.</title>
        <authorList>
            <person name="Looney B."/>
            <person name="Miyauchi S."/>
            <person name="Morin E."/>
            <person name="Drula E."/>
            <person name="Courty P.E."/>
            <person name="Kohler A."/>
            <person name="Kuo A."/>
            <person name="LaButti K."/>
            <person name="Pangilinan J."/>
            <person name="Lipzen A."/>
            <person name="Riley R."/>
            <person name="Andreopoulos W."/>
            <person name="He G."/>
            <person name="Johnson J."/>
            <person name="Nolan M."/>
            <person name="Tritt A."/>
            <person name="Barry K.W."/>
            <person name="Grigoriev I.V."/>
            <person name="Nagy L.G."/>
            <person name="Hibbett D."/>
            <person name="Henrissat B."/>
            <person name="Matheny P.B."/>
            <person name="Labbe J."/>
            <person name="Martin F.M."/>
        </authorList>
    </citation>
    <scope>NUCLEOTIDE SEQUENCE</scope>
    <source>
        <strain evidence="3">BPL690</strain>
    </source>
</reference>